<name>A0A413IG57_9BACT</name>
<dbReference type="RefSeq" id="WP_118102771.1">
    <property type="nucleotide sequence ID" value="NZ_JADMSC010000062.1"/>
</dbReference>
<dbReference type="Proteomes" id="UP000284434">
    <property type="component" value="Unassembled WGS sequence"/>
</dbReference>
<proteinExistence type="predicted"/>
<reference evidence="1 2" key="1">
    <citation type="submission" date="2018-08" db="EMBL/GenBank/DDBJ databases">
        <title>A genome reference for cultivated species of the human gut microbiota.</title>
        <authorList>
            <person name="Zou Y."/>
            <person name="Xue W."/>
            <person name="Luo G."/>
        </authorList>
    </citation>
    <scope>NUCLEOTIDE SEQUENCE [LARGE SCALE GENOMIC DNA]</scope>
    <source>
        <strain evidence="1 2">OF03-11</strain>
    </source>
</reference>
<gene>
    <name evidence="1" type="ORF">DXA53_01695</name>
</gene>
<evidence type="ECO:0000313" key="2">
    <source>
        <dbReference type="Proteomes" id="UP000284434"/>
    </source>
</evidence>
<sequence length="146" mass="15919">MGQSINGYDIIFQAVVGEQKKLFAGTKSNNFNLNPKVKESITKEDKGTSNKKITGYDTEFTVDGVMEINEAEEKTKRLDRNDVIDLVMAGDPIEFVYGNPAPGNTAYKGKMVITGYSESTDAEGEATYSLNCSGITKLTKEEITGV</sequence>
<evidence type="ECO:0000313" key="1">
    <source>
        <dbReference type="EMBL" id="RGY09522.1"/>
    </source>
</evidence>
<protein>
    <recommendedName>
        <fullName evidence="3">Phage tail protein</fullName>
    </recommendedName>
</protein>
<comment type="caution">
    <text evidence="1">The sequence shown here is derived from an EMBL/GenBank/DDBJ whole genome shotgun (WGS) entry which is preliminary data.</text>
</comment>
<organism evidence="1 2">
    <name type="scientific">Odoribacter splanchnicus</name>
    <dbReference type="NCBI Taxonomy" id="28118"/>
    <lineage>
        <taxon>Bacteria</taxon>
        <taxon>Pseudomonadati</taxon>
        <taxon>Bacteroidota</taxon>
        <taxon>Bacteroidia</taxon>
        <taxon>Bacteroidales</taxon>
        <taxon>Odoribacteraceae</taxon>
        <taxon>Odoribacter</taxon>
    </lineage>
</organism>
<dbReference type="AlphaFoldDB" id="A0A413IG57"/>
<dbReference type="EMBL" id="QSCO01000002">
    <property type="protein sequence ID" value="RGY09522.1"/>
    <property type="molecule type" value="Genomic_DNA"/>
</dbReference>
<accession>A0A413IG57</accession>
<evidence type="ECO:0008006" key="3">
    <source>
        <dbReference type="Google" id="ProtNLM"/>
    </source>
</evidence>